<evidence type="ECO:0000256" key="5">
    <source>
        <dbReference type="ARBA" id="ARBA00023288"/>
    </source>
</evidence>
<dbReference type="EMBL" id="JAHQCW010000070">
    <property type="protein sequence ID" value="MBU9739620.1"/>
    <property type="molecule type" value="Genomic_DNA"/>
</dbReference>
<comment type="caution">
    <text evidence="8">The sequence shown here is derived from an EMBL/GenBank/DDBJ whole genome shotgun (WGS) entry which is preliminary data.</text>
</comment>
<proteinExistence type="predicted"/>
<dbReference type="Proteomes" id="UP000712157">
    <property type="component" value="Unassembled WGS sequence"/>
</dbReference>
<dbReference type="AlphaFoldDB" id="A0A949NJ67"/>
<dbReference type="Pfam" id="PF13416">
    <property type="entry name" value="SBP_bac_8"/>
    <property type="match status" value="1"/>
</dbReference>
<keyword evidence="5" id="KW-0449">Lipoprotein</keyword>
<evidence type="ECO:0000256" key="1">
    <source>
        <dbReference type="ARBA" id="ARBA00022475"/>
    </source>
</evidence>
<dbReference type="InterPro" id="IPR050490">
    <property type="entry name" value="Bact_solute-bd_prot1"/>
</dbReference>
<dbReference type="PROSITE" id="PS51257">
    <property type="entry name" value="PROKAR_LIPOPROTEIN"/>
    <property type="match status" value="1"/>
</dbReference>
<dbReference type="SUPFAM" id="SSF53850">
    <property type="entry name" value="Periplasmic binding protein-like II"/>
    <property type="match status" value="1"/>
</dbReference>
<evidence type="ECO:0000256" key="6">
    <source>
        <dbReference type="SAM" id="MobiDB-lite"/>
    </source>
</evidence>
<accession>A0A949NJ67</accession>
<evidence type="ECO:0000256" key="2">
    <source>
        <dbReference type="ARBA" id="ARBA00022729"/>
    </source>
</evidence>
<name>A0A949NJ67_9FIRM</name>
<evidence type="ECO:0000313" key="8">
    <source>
        <dbReference type="EMBL" id="MBU9739620.1"/>
    </source>
</evidence>
<keyword evidence="3" id="KW-0472">Membrane</keyword>
<reference evidence="8" key="1">
    <citation type="submission" date="2021-06" db="EMBL/GenBank/DDBJ databases">
        <title>Description of novel taxa of the family Lachnospiraceae.</title>
        <authorList>
            <person name="Chaplin A.V."/>
            <person name="Sokolova S.R."/>
            <person name="Pikina A.P."/>
            <person name="Korzhanova M."/>
            <person name="Belova V."/>
            <person name="Korostin D."/>
            <person name="Efimov B.A."/>
        </authorList>
    </citation>
    <scope>NUCLEOTIDE SEQUENCE</scope>
    <source>
        <strain evidence="8">ASD5720</strain>
    </source>
</reference>
<gene>
    <name evidence="8" type="ORF">KTH89_24090</name>
</gene>
<keyword evidence="9" id="KW-1185">Reference proteome</keyword>
<keyword evidence="4" id="KW-0564">Palmitate</keyword>
<evidence type="ECO:0000256" key="4">
    <source>
        <dbReference type="ARBA" id="ARBA00023139"/>
    </source>
</evidence>
<dbReference type="Gene3D" id="3.40.190.10">
    <property type="entry name" value="Periplasmic binding protein-like II"/>
    <property type="match status" value="1"/>
</dbReference>
<keyword evidence="2 7" id="KW-0732">Signal</keyword>
<dbReference type="PANTHER" id="PTHR43649">
    <property type="entry name" value="ARABINOSE-BINDING PROTEIN-RELATED"/>
    <property type="match status" value="1"/>
</dbReference>
<feature type="chain" id="PRO_5038963140" evidence="7">
    <location>
        <begin position="21"/>
        <end position="479"/>
    </location>
</feature>
<feature type="compositionally biased region" description="Low complexity" evidence="6">
    <location>
        <begin position="42"/>
        <end position="56"/>
    </location>
</feature>
<feature type="signal peptide" evidence="7">
    <location>
        <begin position="1"/>
        <end position="20"/>
    </location>
</feature>
<feature type="compositionally biased region" description="Polar residues" evidence="6">
    <location>
        <begin position="32"/>
        <end position="41"/>
    </location>
</feature>
<feature type="region of interest" description="Disordered" evidence="6">
    <location>
        <begin position="27"/>
        <end position="58"/>
    </location>
</feature>
<dbReference type="CDD" id="cd13585">
    <property type="entry name" value="PBP2_TMBP_like"/>
    <property type="match status" value="1"/>
</dbReference>
<evidence type="ECO:0000313" key="9">
    <source>
        <dbReference type="Proteomes" id="UP000712157"/>
    </source>
</evidence>
<keyword evidence="1" id="KW-1003">Cell membrane</keyword>
<evidence type="ECO:0000256" key="3">
    <source>
        <dbReference type="ARBA" id="ARBA00023136"/>
    </source>
</evidence>
<sequence length="479" mass="52277">MKRKTLALILSLALALGALSGCGSSDAGQAAVTGNSAGTDSETPAPAAETAQQPQAEDGEDIELSLLFWSDGRQKELVEQACRNYEKMTGIKINEEVLPSDESFDTYIQTRKESGTLPDLSYINEADVMKYNEMGLLAPIDDLFESGAIPEKLDSVTVKDTNGKVVAVGLSNQLMLLYYNKDMFDEAGIPYPSTDVASAWTWDEFIEVCQKLTTDVNGKTAAQDGFDSSKIQTYGVGFNCLMAFHQFWPMYANGGGLVSADGKEFLWDKPETIEGLQNVVDLINKYHVASPAGYTFVSSIGGVDAAIGGGGYAMYINGSWDLGNIPNIEGTNVGVAVLPKMKEAVTMNCGAPLVVYNTSKHLEAAKDFYAYMIDPANSIELLQSGAWLPNQADYYTDQSLIGEWTKDLPKDAVETIMSYVSHEGSIAQWPAYYLPPYNKMNAEYTKYIDQALNGEKSVEEVYAECMPEIKRLYETGTVE</sequence>
<dbReference type="PANTHER" id="PTHR43649:SF33">
    <property type="entry name" value="POLYGALACTURONAN_RHAMNOGALACTURONAN-BINDING PROTEIN YTCQ"/>
    <property type="match status" value="1"/>
</dbReference>
<dbReference type="RefSeq" id="WP_158348785.1">
    <property type="nucleotide sequence ID" value="NZ_JAHQCW010000070.1"/>
</dbReference>
<organism evidence="8 9">
    <name type="scientific">Diplocloster agilis</name>
    <dbReference type="NCBI Taxonomy" id="2850323"/>
    <lineage>
        <taxon>Bacteria</taxon>
        <taxon>Bacillati</taxon>
        <taxon>Bacillota</taxon>
        <taxon>Clostridia</taxon>
        <taxon>Lachnospirales</taxon>
        <taxon>Lachnospiraceae</taxon>
        <taxon>Diplocloster</taxon>
    </lineage>
</organism>
<dbReference type="InterPro" id="IPR006059">
    <property type="entry name" value="SBP"/>
</dbReference>
<protein>
    <submittedName>
        <fullName evidence="8">Sugar ABC transporter substrate-binding protein</fullName>
    </submittedName>
</protein>
<evidence type="ECO:0000256" key="7">
    <source>
        <dbReference type="SAM" id="SignalP"/>
    </source>
</evidence>